<dbReference type="PANTHER" id="PTHR12526">
    <property type="entry name" value="GLYCOSYLTRANSFERASE"/>
    <property type="match status" value="1"/>
</dbReference>
<dbReference type="SUPFAM" id="SSF53756">
    <property type="entry name" value="UDP-Glycosyltransferase/glycogen phosphorylase"/>
    <property type="match status" value="1"/>
</dbReference>
<comment type="caution">
    <text evidence="4">The sequence shown here is derived from an EMBL/GenBank/DDBJ whole genome shotgun (WGS) entry which is preliminary data.</text>
</comment>
<dbReference type="Pfam" id="PF13692">
    <property type="entry name" value="Glyco_trans_1_4"/>
    <property type="match status" value="1"/>
</dbReference>
<evidence type="ECO:0000313" key="5">
    <source>
        <dbReference type="Proteomes" id="UP000194464"/>
    </source>
</evidence>
<evidence type="ECO:0000259" key="3">
    <source>
        <dbReference type="Pfam" id="PF13439"/>
    </source>
</evidence>
<evidence type="ECO:0000256" key="2">
    <source>
        <dbReference type="ARBA" id="ARBA00022679"/>
    </source>
</evidence>
<dbReference type="Proteomes" id="UP000194464">
    <property type="component" value="Unassembled WGS sequence"/>
</dbReference>
<dbReference type="Pfam" id="PF13439">
    <property type="entry name" value="Glyco_transf_4"/>
    <property type="match status" value="1"/>
</dbReference>
<gene>
    <name evidence="4" type="ORF">SAMN06295909_2218</name>
</gene>
<accession>A0ABY1RFC1</accession>
<keyword evidence="2" id="KW-0808">Transferase</keyword>
<evidence type="ECO:0000256" key="1">
    <source>
        <dbReference type="ARBA" id="ARBA00022676"/>
    </source>
</evidence>
<dbReference type="Gene3D" id="3.40.50.2000">
    <property type="entry name" value="Glycogen Phosphorylase B"/>
    <property type="match status" value="2"/>
</dbReference>
<evidence type="ECO:0000313" key="4">
    <source>
        <dbReference type="EMBL" id="SMQ70664.1"/>
    </source>
</evidence>
<sequence length="377" mass="41003">MQHMRYDDPTDPSHTPHVPPAATATVLHVTDCYAGGIPVAIDAYVRNAPAGVEHHLLAEVPVGASVDDSLFDRFASVTALGRSRLGAVRAIRSARRRTGADIVHAHSSFAGAYARVAMRSSPRSRIVYTPHCYAFERADLPRWSRRAFRAVEWLLSFNVETIAACSEGEAATAERRGPLRPRVVHVPNVVAVPPPSARRNDDPDLHRPLRVTSLGRIAPQKDPMRFAEAVASIRSGGVEVAPVWMGGGRVDDVTRLETAGVEVTGWIPHAEVGSRLARSDVYLHTAAWEGFPLAVLEAVQAGVPTLVRPIAAFGALPDVLTLDRGLEVMVARRLAGPEAFATWAERNVSRWSERLKDHTPARQRAALAEAYRIPQVA</sequence>
<feature type="domain" description="Glycosyltransferase subfamily 4-like N-terminal" evidence="3">
    <location>
        <begin position="75"/>
        <end position="190"/>
    </location>
</feature>
<keyword evidence="1" id="KW-0328">Glycosyltransferase</keyword>
<dbReference type="PANTHER" id="PTHR12526:SF510">
    <property type="entry name" value="D-INOSITOL 3-PHOSPHATE GLYCOSYLTRANSFERASE"/>
    <property type="match status" value="1"/>
</dbReference>
<dbReference type="InterPro" id="IPR028098">
    <property type="entry name" value="Glyco_trans_4-like_N"/>
</dbReference>
<proteinExistence type="predicted"/>
<protein>
    <submittedName>
        <fullName evidence="4">Glycosyltransferase involved in cell wall bisynthesis</fullName>
    </submittedName>
</protein>
<name>A0ABY1RFC1_9MICO</name>
<dbReference type="EMBL" id="FXWJ01000003">
    <property type="protein sequence ID" value="SMQ70664.1"/>
    <property type="molecule type" value="Genomic_DNA"/>
</dbReference>
<reference evidence="4 5" key="1">
    <citation type="submission" date="2017-04" db="EMBL/GenBank/DDBJ databases">
        <authorList>
            <person name="Varghese N."/>
            <person name="Submissions S."/>
        </authorList>
    </citation>
    <scope>NUCLEOTIDE SEQUENCE [LARGE SCALE GENOMIC DNA]</scope>
    <source>
        <strain evidence="4 5">VKM Ac-1784</strain>
    </source>
</reference>
<organism evidence="4 5">
    <name type="scientific">Plantibacter elymi</name>
    <name type="common">nom. nud.</name>
    <dbReference type="NCBI Taxonomy" id="199708"/>
    <lineage>
        <taxon>Bacteria</taxon>
        <taxon>Bacillati</taxon>
        <taxon>Actinomycetota</taxon>
        <taxon>Actinomycetes</taxon>
        <taxon>Micrococcales</taxon>
        <taxon>Microbacteriaceae</taxon>
        <taxon>Plantibacter</taxon>
    </lineage>
</organism>
<keyword evidence="5" id="KW-1185">Reference proteome</keyword>
<dbReference type="CDD" id="cd03801">
    <property type="entry name" value="GT4_PimA-like"/>
    <property type="match status" value="1"/>
</dbReference>